<dbReference type="OrthoDB" id="9768769at2"/>
<comment type="caution">
    <text evidence="3">The sequence shown here is derived from an EMBL/GenBank/DDBJ whole genome shotgun (WGS) entry which is preliminary data.</text>
</comment>
<dbReference type="AlphaFoldDB" id="A0A4Q7YS57"/>
<feature type="domain" description="Glycosyltransferase 2-like" evidence="2">
    <location>
        <begin position="53"/>
        <end position="174"/>
    </location>
</feature>
<name>A0A4Q7YS57_9BACT</name>
<dbReference type="SUPFAM" id="SSF53448">
    <property type="entry name" value="Nucleotide-diphospho-sugar transferases"/>
    <property type="match status" value="1"/>
</dbReference>
<evidence type="ECO:0000313" key="4">
    <source>
        <dbReference type="Proteomes" id="UP000292958"/>
    </source>
</evidence>
<dbReference type="Pfam" id="PF00535">
    <property type="entry name" value="Glycos_transf_2"/>
    <property type="match status" value="1"/>
</dbReference>
<evidence type="ECO:0000256" key="1">
    <source>
        <dbReference type="SAM" id="Phobius"/>
    </source>
</evidence>
<feature type="transmembrane region" description="Helical" evidence="1">
    <location>
        <begin position="345"/>
        <end position="364"/>
    </location>
</feature>
<feature type="transmembrane region" description="Helical" evidence="1">
    <location>
        <begin position="294"/>
        <end position="315"/>
    </location>
</feature>
<organism evidence="3 4">
    <name type="scientific">Edaphobacter modestus</name>
    <dbReference type="NCBI Taxonomy" id="388466"/>
    <lineage>
        <taxon>Bacteria</taxon>
        <taxon>Pseudomonadati</taxon>
        <taxon>Acidobacteriota</taxon>
        <taxon>Terriglobia</taxon>
        <taxon>Terriglobales</taxon>
        <taxon>Acidobacteriaceae</taxon>
        <taxon>Edaphobacter</taxon>
    </lineage>
</organism>
<sequence>MTGIYLDTARGLAWLLAIAWMWKAATAARGLPRIPNLLESKFNRAPAGDPAITVIVPARDEQDALPGCLKSLIEQDYANLRIIAVDDRSTDATGAIIDALAAEHPNRLRALHVKELPANWLGKPHAMAMAAREAITMDRPKYLLFTDADVFFDPQAVRRSLALAVATEADHFVTFPTPLVKSVGEGMLLGYLGVMGLWATRPWKASDPKAKQDSIGIGAFNLLRTEVYEQLGGFEALRMEILEDLTLARRVKLAGLRQRVAIAPGMVSLHWAAGALGVIHVMTKNLFAVFRFRIALVLAACAGFAFLCLGPFVFLGFQQTRLPAVLTLGAVATLYTLSARHSKISPWYAFLFPAGAAMFLYSLLRSALTTLRAGGVTWRGTFYPLGDLRKNITPPR</sequence>
<dbReference type="InterPro" id="IPR001173">
    <property type="entry name" value="Glyco_trans_2-like"/>
</dbReference>
<dbReference type="GO" id="GO:0016740">
    <property type="term" value="F:transferase activity"/>
    <property type="evidence" value="ECO:0007669"/>
    <property type="project" value="UniProtKB-KW"/>
</dbReference>
<dbReference type="RefSeq" id="WP_130417893.1">
    <property type="nucleotide sequence ID" value="NZ_SHKW01000001.1"/>
</dbReference>
<keyword evidence="4" id="KW-1185">Reference proteome</keyword>
<keyword evidence="3" id="KW-0808">Transferase</keyword>
<keyword evidence="1" id="KW-1133">Transmembrane helix</keyword>
<proteinExistence type="predicted"/>
<dbReference type="Proteomes" id="UP000292958">
    <property type="component" value="Unassembled WGS sequence"/>
</dbReference>
<protein>
    <submittedName>
        <fullName evidence="3">Cellulose synthase/poly-beta-1,6-N-acetylglucosamine synthase-like glycosyltransferase</fullName>
    </submittedName>
</protein>
<reference evidence="3 4" key="1">
    <citation type="submission" date="2019-02" db="EMBL/GenBank/DDBJ databases">
        <title>Genomic Encyclopedia of Archaeal and Bacterial Type Strains, Phase II (KMG-II): from individual species to whole genera.</title>
        <authorList>
            <person name="Goeker M."/>
        </authorList>
    </citation>
    <scope>NUCLEOTIDE SEQUENCE [LARGE SCALE GENOMIC DNA]</scope>
    <source>
        <strain evidence="3 4">DSM 18101</strain>
    </source>
</reference>
<dbReference type="EMBL" id="SHKW01000001">
    <property type="protein sequence ID" value="RZU39719.1"/>
    <property type="molecule type" value="Genomic_DNA"/>
</dbReference>
<feature type="transmembrane region" description="Helical" evidence="1">
    <location>
        <begin position="260"/>
        <end position="282"/>
    </location>
</feature>
<dbReference type="Gene3D" id="3.90.550.10">
    <property type="entry name" value="Spore Coat Polysaccharide Biosynthesis Protein SpsA, Chain A"/>
    <property type="match status" value="1"/>
</dbReference>
<dbReference type="CDD" id="cd00761">
    <property type="entry name" value="Glyco_tranf_GTA_type"/>
    <property type="match status" value="1"/>
</dbReference>
<dbReference type="InterPro" id="IPR029044">
    <property type="entry name" value="Nucleotide-diphossugar_trans"/>
</dbReference>
<gene>
    <name evidence="3" type="ORF">BDD14_1111</name>
</gene>
<accession>A0A4Q7YS57</accession>
<evidence type="ECO:0000259" key="2">
    <source>
        <dbReference type="Pfam" id="PF00535"/>
    </source>
</evidence>
<keyword evidence="1" id="KW-0472">Membrane</keyword>
<keyword evidence="1" id="KW-0812">Transmembrane</keyword>
<evidence type="ECO:0000313" key="3">
    <source>
        <dbReference type="EMBL" id="RZU39719.1"/>
    </source>
</evidence>
<dbReference type="PANTHER" id="PTHR43646">
    <property type="entry name" value="GLYCOSYLTRANSFERASE"/>
    <property type="match status" value="1"/>
</dbReference>
<dbReference type="PANTHER" id="PTHR43646:SF3">
    <property type="entry name" value="SLR1566 PROTEIN"/>
    <property type="match status" value="1"/>
</dbReference>